<evidence type="ECO:0000256" key="7">
    <source>
        <dbReference type="ARBA" id="ARBA00022857"/>
    </source>
</evidence>
<keyword evidence="6" id="KW-0963">Cytoplasm</keyword>
<protein>
    <recommendedName>
        <fullName evidence="5">Sepiapterin reductase</fullName>
        <ecNumber evidence="4">1.1.1.153</ecNumber>
    </recommendedName>
</protein>
<evidence type="ECO:0000256" key="8">
    <source>
        <dbReference type="ARBA" id="ARBA00023002"/>
    </source>
</evidence>
<dbReference type="CDD" id="cd05367">
    <property type="entry name" value="SPR-like_SDR_c"/>
    <property type="match status" value="1"/>
</dbReference>
<dbReference type="Gene3D" id="3.40.50.720">
    <property type="entry name" value="NAD(P)-binding Rossmann-like Domain"/>
    <property type="match status" value="1"/>
</dbReference>
<dbReference type="FunFam" id="3.40.50.720:FF:000259">
    <property type="entry name" value="Sepiapterin reductase"/>
    <property type="match status" value="1"/>
</dbReference>
<evidence type="ECO:0000313" key="10">
    <source>
        <dbReference type="Proteomes" id="UP000261600"/>
    </source>
</evidence>
<proteinExistence type="inferred from homology"/>
<dbReference type="NCBIfam" id="TIGR01500">
    <property type="entry name" value="sepiapter_red"/>
    <property type="match status" value="1"/>
</dbReference>
<keyword evidence="8" id="KW-0560">Oxidoreductase</keyword>
<dbReference type="GO" id="GO:0004757">
    <property type="term" value="F:sepiapterin reductase (NADP+) activity"/>
    <property type="evidence" value="ECO:0007669"/>
    <property type="project" value="UniProtKB-EC"/>
</dbReference>
<dbReference type="InterPro" id="IPR036291">
    <property type="entry name" value="NAD(P)-bd_dom_sf"/>
</dbReference>
<dbReference type="InterPro" id="IPR002347">
    <property type="entry name" value="SDR_fam"/>
</dbReference>
<dbReference type="STRING" id="43700.ENSMALP00000021713"/>
<reference evidence="9" key="2">
    <citation type="submission" date="2025-09" db="UniProtKB">
        <authorList>
            <consortium name="Ensembl"/>
        </authorList>
    </citation>
    <scope>IDENTIFICATION</scope>
</reference>
<dbReference type="EC" id="1.1.1.153" evidence="4"/>
<comment type="similarity">
    <text evidence="2">Belongs to the sepiapterin reductase family.</text>
</comment>
<dbReference type="SUPFAM" id="SSF51735">
    <property type="entry name" value="NAD(P)-binding Rossmann-fold domains"/>
    <property type="match status" value="1"/>
</dbReference>
<dbReference type="InterPro" id="IPR006393">
    <property type="entry name" value="Sepiapterin_red"/>
</dbReference>
<keyword evidence="7" id="KW-0521">NADP</keyword>
<evidence type="ECO:0000313" key="9">
    <source>
        <dbReference type="Ensembl" id="ENSMALP00000021713.1"/>
    </source>
</evidence>
<dbReference type="Pfam" id="PF00106">
    <property type="entry name" value="adh_short"/>
    <property type="match status" value="1"/>
</dbReference>
<comment type="subunit">
    <text evidence="3">Homodimer.</text>
</comment>
<evidence type="ECO:0000256" key="3">
    <source>
        <dbReference type="ARBA" id="ARBA00011738"/>
    </source>
</evidence>
<evidence type="ECO:0000256" key="1">
    <source>
        <dbReference type="ARBA" id="ARBA00004496"/>
    </source>
</evidence>
<dbReference type="AlphaFoldDB" id="A0A3Q3JNC7"/>
<dbReference type="InterPro" id="IPR051721">
    <property type="entry name" value="Biopterin_syn/organic_redct"/>
</dbReference>
<evidence type="ECO:0000256" key="4">
    <source>
        <dbReference type="ARBA" id="ARBA00013075"/>
    </source>
</evidence>
<accession>A0A3Q3JNC7</accession>
<dbReference type="Proteomes" id="UP000261600">
    <property type="component" value="Unplaced"/>
</dbReference>
<comment type="subcellular location">
    <subcellularLocation>
        <location evidence="1">Cytoplasm</location>
    </subcellularLocation>
</comment>
<organism evidence="9 10">
    <name type="scientific">Monopterus albus</name>
    <name type="common">Swamp eel</name>
    <dbReference type="NCBI Taxonomy" id="43700"/>
    <lineage>
        <taxon>Eukaryota</taxon>
        <taxon>Metazoa</taxon>
        <taxon>Chordata</taxon>
        <taxon>Craniata</taxon>
        <taxon>Vertebrata</taxon>
        <taxon>Euteleostomi</taxon>
        <taxon>Actinopterygii</taxon>
        <taxon>Neopterygii</taxon>
        <taxon>Teleostei</taxon>
        <taxon>Neoteleostei</taxon>
        <taxon>Acanthomorphata</taxon>
        <taxon>Anabantaria</taxon>
        <taxon>Synbranchiformes</taxon>
        <taxon>Synbranchidae</taxon>
        <taxon>Monopterus</taxon>
    </lineage>
</organism>
<evidence type="ECO:0000256" key="2">
    <source>
        <dbReference type="ARBA" id="ARBA00010483"/>
    </source>
</evidence>
<dbReference type="PRINTS" id="PR00081">
    <property type="entry name" value="GDHRDH"/>
</dbReference>
<dbReference type="GO" id="GO:0005737">
    <property type="term" value="C:cytoplasm"/>
    <property type="evidence" value="ECO:0007669"/>
    <property type="project" value="UniProtKB-SubCell"/>
</dbReference>
<name>A0A3Q3JNC7_MONAL</name>
<evidence type="ECO:0000256" key="5">
    <source>
        <dbReference type="ARBA" id="ARBA00019170"/>
    </source>
</evidence>
<reference evidence="9" key="1">
    <citation type="submission" date="2025-08" db="UniProtKB">
        <authorList>
            <consortium name="Ensembl"/>
        </authorList>
    </citation>
    <scope>IDENTIFICATION</scope>
</reference>
<dbReference type="Ensembl" id="ENSMALT00000022132.1">
    <property type="protein sequence ID" value="ENSMALP00000021713.1"/>
    <property type="gene ID" value="ENSMALG00000015181.1"/>
</dbReference>
<evidence type="ECO:0000256" key="6">
    <source>
        <dbReference type="ARBA" id="ARBA00022490"/>
    </source>
</evidence>
<dbReference type="PANTHER" id="PTHR44085">
    <property type="entry name" value="SEPIAPTERIN REDUCTASE"/>
    <property type="match status" value="1"/>
</dbReference>
<sequence length="340" mass="37512">MVYRRTSISRASHLTTENPNDGWFDRQSAEFIKTNGQFARDPPSPGLTGNQQNSLRQTVSLLGILHRSIIFSSHCPGFLVISTMSSTECRDLGRVMCIITGASRGFGRALAREMPRLLKPRSVLVLVARSGDELRTLQAELAESETSKASLLVELVVADLAQMEGLESVDIDHIILINNAASLGDVSRYAKSFTNMAEVDSYLSFNVSSTLCLTARILEAFPQRSGLRRTVVNISSLCALQPFCSWVLYCTGKAARDMMFRVLADEEPDVRVLNYSPGPMNTAMQMEARSQTADPGIKKSFSDMFAQGQLLTCEESCAKLMKLLQEDNYTSGAHIDIYDV</sequence>
<keyword evidence="10" id="KW-1185">Reference proteome</keyword>
<dbReference type="PANTHER" id="PTHR44085:SF2">
    <property type="entry name" value="SEPIAPTERIN REDUCTASE"/>
    <property type="match status" value="1"/>
</dbReference>
<dbReference type="GO" id="GO:0006729">
    <property type="term" value="P:tetrahydrobiopterin biosynthetic process"/>
    <property type="evidence" value="ECO:0007669"/>
    <property type="project" value="InterPro"/>
</dbReference>